<dbReference type="AlphaFoldDB" id="A0AAV7QK42"/>
<protein>
    <submittedName>
        <fullName evidence="2">Uncharacterized protein</fullName>
    </submittedName>
</protein>
<evidence type="ECO:0000313" key="2">
    <source>
        <dbReference type="EMBL" id="KAJ1139697.1"/>
    </source>
</evidence>
<dbReference type="EMBL" id="JANPWB010000010">
    <property type="protein sequence ID" value="KAJ1139697.1"/>
    <property type="molecule type" value="Genomic_DNA"/>
</dbReference>
<accession>A0AAV7QK42</accession>
<keyword evidence="3" id="KW-1185">Reference proteome</keyword>
<sequence length="113" mass="12987">MFQHGTNEVSQILHEVALNEERVFAEEYQLHLYEKPRETSGYPAAQGDESRNRKKNIGYTGVYAENTTTFKALQEKEKLNDIKGTENGGNSKSDLWPEMLKDDKKYGKIDDET</sequence>
<name>A0AAV7QK42_PLEWA</name>
<proteinExistence type="predicted"/>
<reference evidence="2" key="1">
    <citation type="journal article" date="2022" name="bioRxiv">
        <title>Sequencing and chromosome-scale assembly of the giantPleurodeles waltlgenome.</title>
        <authorList>
            <person name="Brown T."/>
            <person name="Elewa A."/>
            <person name="Iarovenko S."/>
            <person name="Subramanian E."/>
            <person name="Araus A.J."/>
            <person name="Petzold A."/>
            <person name="Susuki M."/>
            <person name="Suzuki K.-i.T."/>
            <person name="Hayashi T."/>
            <person name="Toyoda A."/>
            <person name="Oliveira C."/>
            <person name="Osipova E."/>
            <person name="Leigh N.D."/>
            <person name="Simon A."/>
            <person name="Yun M.H."/>
        </authorList>
    </citation>
    <scope>NUCLEOTIDE SEQUENCE</scope>
    <source>
        <strain evidence="2">20211129_DDA</strain>
        <tissue evidence="2">Liver</tissue>
    </source>
</reference>
<comment type="caution">
    <text evidence="2">The sequence shown here is derived from an EMBL/GenBank/DDBJ whole genome shotgun (WGS) entry which is preliminary data.</text>
</comment>
<feature type="region of interest" description="Disordered" evidence="1">
    <location>
        <begin position="35"/>
        <end position="58"/>
    </location>
</feature>
<dbReference type="Proteomes" id="UP001066276">
    <property type="component" value="Chromosome 6"/>
</dbReference>
<evidence type="ECO:0000256" key="1">
    <source>
        <dbReference type="SAM" id="MobiDB-lite"/>
    </source>
</evidence>
<gene>
    <name evidence="2" type="ORF">NDU88_006064</name>
</gene>
<evidence type="ECO:0000313" key="3">
    <source>
        <dbReference type="Proteomes" id="UP001066276"/>
    </source>
</evidence>
<organism evidence="2 3">
    <name type="scientific">Pleurodeles waltl</name>
    <name type="common">Iberian ribbed newt</name>
    <dbReference type="NCBI Taxonomy" id="8319"/>
    <lineage>
        <taxon>Eukaryota</taxon>
        <taxon>Metazoa</taxon>
        <taxon>Chordata</taxon>
        <taxon>Craniata</taxon>
        <taxon>Vertebrata</taxon>
        <taxon>Euteleostomi</taxon>
        <taxon>Amphibia</taxon>
        <taxon>Batrachia</taxon>
        <taxon>Caudata</taxon>
        <taxon>Salamandroidea</taxon>
        <taxon>Salamandridae</taxon>
        <taxon>Pleurodelinae</taxon>
        <taxon>Pleurodeles</taxon>
    </lineage>
</organism>